<dbReference type="PROSITE" id="PS50011">
    <property type="entry name" value="PROTEIN_KINASE_DOM"/>
    <property type="match status" value="1"/>
</dbReference>
<feature type="region of interest" description="Disordered" evidence="8">
    <location>
        <begin position="351"/>
        <end position="386"/>
    </location>
</feature>
<dbReference type="SUPFAM" id="SSF56112">
    <property type="entry name" value="Protein kinase-like (PK-like)"/>
    <property type="match status" value="1"/>
</dbReference>
<evidence type="ECO:0000256" key="7">
    <source>
        <dbReference type="RuleBase" id="RU000304"/>
    </source>
</evidence>
<dbReference type="Gene3D" id="1.10.510.10">
    <property type="entry name" value="Transferase(Phosphotransferase) domain 1"/>
    <property type="match status" value="1"/>
</dbReference>
<dbReference type="OMA" id="IDLIAHD"/>
<comment type="similarity">
    <text evidence="7">Belongs to the protein kinase superfamily.</text>
</comment>
<dbReference type="SMART" id="SM00220">
    <property type="entry name" value="S_TKc"/>
    <property type="match status" value="1"/>
</dbReference>
<feature type="domain" description="Protein kinase" evidence="9">
    <location>
        <begin position="77"/>
        <end position="332"/>
    </location>
</feature>
<dbReference type="GO" id="GO:0034501">
    <property type="term" value="P:protein localization to kinetochore"/>
    <property type="evidence" value="ECO:0007669"/>
    <property type="project" value="TreeGrafter"/>
</dbReference>
<feature type="compositionally biased region" description="Polar residues" evidence="8">
    <location>
        <begin position="23"/>
        <end position="32"/>
    </location>
</feature>
<dbReference type="GO" id="GO:0000776">
    <property type="term" value="C:kinetochore"/>
    <property type="evidence" value="ECO:0007669"/>
    <property type="project" value="TreeGrafter"/>
</dbReference>
<feature type="compositionally biased region" description="Low complexity" evidence="8">
    <location>
        <begin position="351"/>
        <end position="361"/>
    </location>
</feature>
<dbReference type="GO" id="GO:0004674">
    <property type="term" value="F:protein serine/threonine kinase activity"/>
    <property type="evidence" value="ECO:0007669"/>
    <property type="project" value="UniProtKB-KW"/>
</dbReference>
<dbReference type="WBParaSite" id="HCON_00130130-00001">
    <property type="protein sequence ID" value="HCON_00130130-00001"/>
    <property type="gene ID" value="HCON_00130130"/>
</dbReference>
<protein>
    <submittedName>
        <fullName evidence="11">Protein kinase domain-containing protein</fullName>
    </submittedName>
</protein>
<reference evidence="11" key="1">
    <citation type="submission" date="2020-12" db="UniProtKB">
        <authorList>
            <consortium name="WormBaseParasite"/>
        </authorList>
    </citation>
    <scope>IDENTIFICATION</scope>
    <source>
        <strain evidence="11">MHco3</strain>
    </source>
</reference>
<evidence type="ECO:0000256" key="8">
    <source>
        <dbReference type="SAM" id="MobiDB-lite"/>
    </source>
</evidence>
<feature type="region of interest" description="Disordered" evidence="8">
    <location>
        <begin position="1"/>
        <end position="69"/>
    </location>
</feature>
<keyword evidence="4" id="KW-0418">Kinase</keyword>
<feature type="compositionally biased region" description="Basic residues" evidence="8">
    <location>
        <begin position="1"/>
        <end position="21"/>
    </location>
</feature>
<keyword evidence="1 7" id="KW-0723">Serine/threonine-protein kinase</keyword>
<dbReference type="OrthoDB" id="20524at2759"/>
<dbReference type="InterPro" id="IPR000719">
    <property type="entry name" value="Prot_kinase_dom"/>
</dbReference>
<dbReference type="PROSITE" id="PS00107">
    <property type="entry name" value="PROTEIN_KINASE_ATP"/>
    <property type="match status" value="1"/>
</dbReference>
<evidence type="ECO:0000256" key="4">
    <source>
        <dbReference type="ARBA" id="ARBA00022777"/>
    </source>
</evidence>
<dbReference type="Proteomes" id="UP000025227">
    <property type="component" value="Unplaced"/>
</dbReference>
<dbReference type="GO" id="GO:0007094">
    <property type="term" value="P:mitotic spindle assembly checkpoint signaling"/>
    <property type="evidence" value="ECO:0007669"/>
    <property type="project" value="TreeGrafter"/>
</dbReference>
<evidence type="ECO:0000256" key="5">
    <source>
        <dbReference type="ARBA" id="ARBA00022840"/>
    </source>
</evidence>
<name>A0A7I4YQ33_HAECO</name>
<evidence type="ECO:0000256" key="2">
    <source>
        <dbReference type="ARBA" id="ARBA00022679"/>
    </source>
</evidence>
<evidence type="ECO:0000259" key="9">
    <source>
        <dbReference type="PROSITE" id="PS50011"/>
    </source>
</evidence>
<dbReference type="Pfam" id="PF00069">
    <property type="entry name" value="Pkinase"/>
    <property type="match status" value="1"/>
</dbReference>
<evidence type="ECO:0000256" key="3">
    <source>
        <dbReference type="ARBA" id="ARBA00022741"/>
    </source>
</evidence>
<dbReference type="Gene3D" id="3.30.200.20">
    <property type="entry name" value="Phosphorylase Kinase, domain 1"/>
    <property type="match status" value="1"/>
</dbReference>
<dbReference type="GO" id="GO:0033316">
    <property type="term" value="P:meiotic spindle assembly checkpoint signaling"/>
    <property type="evidence" value="ECO:0007669"/>
    <property type="project" value="TreeGrafter"/>
</dbReference>
<evidence type="ECO:0000256" key="1">
    <source>
        <dbReference type="ARBA" id="ARBA00022527"/>
    </source>
</evidence>
<evidence type="ECO:0000313" key="11">
    <source>
        <dbReference type="WBParaSite" id="HCON_00130130-00001"/>
    </source>
</evidence>
<feature type="binding site" evidence="6">
    <location>
        <position position="106"/>
    </location>
    <ligand>
        <name>ATP</name>
        <dbReference type="ChEBI" id="CHEBI:30616"/>
    </ligand>
</feature>
<dbReference type="GO" id="GO:0007059">
    <property type="term" value="P:chromosome segregation"/>
    <property type="evidence" value="ECO:0007669"/>
    <property type="project" value="TreeGrafter"/>
</dbReference>
<dbReference type="InterPro" id="IPR008271">
    <property type="entry name" value="Ser/Thr_kinase_AS"/>
</dbReference>
<dbReference type="PANTHER" id="PTHR22974:SF21">
    <property type="entry name" value="DUAL SPECIFICITY PROTEIN KINASE TTK"/>
    <property type="match status" value="1"/>
</dbReference>
<dbReference type="AlphaFoldDB" id="A0A7I4YQ33"/>
<proteinExistence type="inferred from homology"/>
<keyword evidence="3 6" id="KW-0547">Nucleotide-binding</keyword>
<organism evidence="10 11">
    <name type="scientific">Haemonchus contortus</name>
    <name type="common">Barber pole worm</name>
    <dbReference type="NCBI Taxonomy" id="6289"/>
    <lineage>
        <taxon>Eukaryota</taxon>
        <taxon>Metazoa</taxon>
        <taxon>Ecdysozoa</taxon>
        <taxon>Nematoda</taxon>
        <taxon>Chromadorea</taxon>
        <taxon>Rhabditida</taxon>
        <taxon>Rhabditina</taxon>
        <taxon>Rhabditomorpha</taxon>
        <taxon>Strongyloidea</taxon>
        <taxon>Trichostrongylidae</taxon>
        <taxon>Haemonchus</taxon>
    </lineage>
</organism>
<dbReference type="GO" id="GO:0005634">
    <property type="term" value="C:nucleus"/>
    <property type="evidence" value="ECO:0007669"/>
    <property type="project" value="TreeGrafter"/>
</dbReference>
<dbReference type="InterPro" id="IPR017441">
    <property type="entry name" value="Protein_kinase_ATP_BS"/>
</dbReference>
<dbReference type="GO" id="GO:0004712">
    <property type="term" value="F:protein serine/threonine/tyrosine kinase activity"/>
    <property type="evidence" value="ECO:0007669"/>
    <property type="project" value="TreeGrafter"/>
</dbReference>
<evidence type="ECO:0000313" key="10">
    <source>
        <dbReference type="Proteomes" id="UP000025227"/>
    </source>
</evidence>
<keyword evidence="2" id="KW-0808">Transferase</keyword>
<dbReference type="InterPro" id="IPR011009">
    <property type="entry name" value="Kinase-like_dom_sf"/>
</dbReference>
<accession>A0A7I4YQ33</accession>
<keyword evidence="10" id="KW-1185">Reference proteome</keyword>
<dbReference type="GO" id="GO:0005524">
    <property type="term" value="F:ATP binding"/>
    <property type="evidence" value="ECO:0007669"/>
    <property type="project" value="UniProtKB-UniRule"/>
</dbReference>
<evidence type="ECO:0000256" key="6">
    <source>
        <dbReference type="PROSITE-ProRule" id="PRU10141"/>
    </source>
</evidence>
<dbReference type="PANTHER" id="PTHR22974">
    <property type="entry name" value="MIXED LINEAGE PROTEIN KINASE"/>
    <property type="match status" value="1"/>
</dbReference>
<dbReference type="PROSITE" id="PS00108">
    <property type="entry name" value="PROTEIN_KINASE_ST"/>
    <property type="match status" value="1"/>
</dbReference>
<sequence length="386" mass="42791">MGKKSKSKSKRPPGKKDKKSGRTSQTKSQQSGPKKRKNQGKVKPASSLVDSKSPSNSPPTTPGGSIGDTVVIDGVKYKKKRILGTGGSGSVFEIIREDNGTSFALKETSLRQNAEIYRGEVERLQTLKNCPHIIDLIAHDIIANNTILRMVLELGDGDLESEVKKNKGTLDAATVRLYAYEIGKGIQEMHENSIIHLDIKLANVLIISGTLKLVDFGLSATLRKNEDHVIRDFMFGSNRPPEQIVPRKDGTYKLTKKVDIWGFGFIVYQMTYGRKPFSNYTNKNMLAILDPNIRLQHDIHADPAITEFFEKCIQRDVEKRATIEQLFAHRYLSEAEAIMQDKLAAQTTMTTTMTTTGTSSTAPKKNGRGRRGTGHGVTTTQETVDK</sequence>
<keyword evidence="5 6" id="KW-0067">ATP-binding</keyword>